<sequence>MQYSVRTDGSVGVCRRANPLRWQVLAVTALARMADMVKAWQIACLALAWLLVSPSWAQTTLSGTISSQTVLRASQSPYLMQGDVVLDGDATLTIEPGVTLRMAAGASFLLRKGALQAVGTPDKPILITSAAATPAPGDWRQWRMAAGTRSAQTLLDHVTIEYGSGVVIESASPSINNTAFNHHSGPAIGVDLASSPAGKGNSAKGNSLNAIAVPSGTIRSQVIWGMVGIPYLVQQGLIQIGQAPLSIEPARLRLSPGVVAMLRVSLNAPAPAQGLVVDITSSVPSVASAVSRVTVAPGQTSADLEVQASTLGATRITASHATLGFAETQIEVVNLPSLSLVPGSPTVGVNRPYAMTVSLPAPAPVGGVSVQLGNSDANVLSVPSSVLIPAGLQGASFEVTGLAEGSSRLTAQAEGHASALATVSVRGKALVLPASVIVAPGAQASVTLETTEPAPSAGLAVSLAPEQAGLAQVPASVQIPSGQSKAAFTVAGQTLGTTRITATATGYQPAQAVLRVDAISLDTDPAADLVMNEELSRALRVQLSKAAPQGGVTVSVASRDPAIAGVTPAEVFIPQGQIYATAPITVKALAEGQTVLDIASPGLIAKAVKVDVRAKFALRLTRYGGSKLIVGKGLYSYSSELYVERLINGVVSNGADAVTVNLRCVAAEICETPATVTIPAGQSRAYINVGGLELGSTQIEATAEGATAAMPVPVEVIVPQVRIESLDGQRSTSSLRDSFYVVLSVPGAYWSDNQYAIKAMTVQVSLVDQSPAGVVGGIYTAADGGALVSQLAIGKDRRDTGWGYIERPGAAGTYRVLAQVQGLAEGKSEVQTVVAANQALRLTRYGGSKLIVGKGLYSYSSELYVERLINGVVSNGADAVTVNLRCVAAEICETPATVTIPAGQSRAYINVGGLELGSTQIEATAEGATAAVPVPVEVTVPQVRIESLDGQRSTSSLRDSFYVVLSVPGAYWSDNQYAIKAMTVQVSLVDQSPAGVVGGIYTAADGGALVSQLAIGKDRRDTGWGYIERPGAAGTYRVLAQVQGLAEGKSEVQTVVAANQALRLTRYGGSKLIVGKGLYSYSSELYVERLINGVVSNGADAVTVNLRCVAAEICETPATVTIPAGQSRAYINVGGLELGSTQIEATAEGATAAMPVPVEVIVPQVRIESLDGQRSTSSLRDSFYVVLSVPGAYWSDNQYAIKAMTVQVSLVDQSPAGVVGGIYTAADGGALVSQLAIGKDRRDTGWGYIERPGAAGTYRVLAQVQGLAEGKSEVQTVVAANQALRLTRYGGSKLIVGKGLYSYSSELYVERLINGVVSNGADAVTVNLRCVAAEICETPVTVTIPAGQSRAYISVNGMETGSTQIEASAAGMDAVYINAETVAATLRLQSVPSSLKTGQKATSIHVSAEVPGAYWATNQYPSVPVTITFTSSVPSVGTITDSVTWNANSGNSAYATFTAVAPGTTQITASSPGFTPATSAPITVNP</sequence>
<dbReference type="EMBL" id="CP000884">
    <property type="protein sequence ID" value="ABX38141.1"/>
    <property type="molecule type" value="Genomic_DNA"/>
</dbReference>
<evidence type="ECO:0000313" key="2">
    <source>
        <dbReference type="Proteomes" id="UP000000784"/>
    </source>
</evidence>
<dbReference type="eggNOG" id="COG3170">
    <property type="taxonomic scope" value="Bacteria"/>
</dbReference>
<reference evidence="2" key="2">
    <citation type="submission" date="2007-11" db="EMBL/GenBank/DDBJ databases">
        <title>Complete sequence of Delftia acidovorans DSM 14801 / SPH-1.</title>
        <authorList>
            <person name="Copeland A."/>
            <person name="Lucas S."/>
            <person name="Lapidus A."/>
            <person name="Barry K."/>
            <person name="Glavina del Rio T."/>
            <person name="Dalin E."/>
            <person name="Tice H."/>
            <person name="Pitluck S."/>
            <person name="Lowry S."/>
            <person name="Clum A."/>
            <person name="Schmutz J."/>
            <person name="Larimer F."/>
            <person name="Land M."/>
            <person name="Hauser L."/>
            <person name="Kyrpides N."/>
            <person name="Kim E."/>
            <person name="Schleheck D."/>
            <person name="Richardson P."/>
        </authorList>
    </citation>
    <scope>NUCLEOTIDE SEQUENCE [LARGE SCALE GENOMIC DNA]</scope>
    <source>
        <strain evidence="2">DSM 14801 / SPH-1</strain>
    </source>
</reference>
<gene>
    <name evidence="1" type="ordered locus">Daci_5512</name>
</gene>
<name>A9BX65_DELAS</name>
<dbReference type="Proteomes" id="UP000000784">
    <property type="component" value="Chromosome"/>
</dbReference>
<dbReference type="HOGENOM" id="CLU_249382_0_0_4"/>
<accession>A9BX65</accession>
<dbReference type="KEGG" id="dac:Daci_5512"/>
<keyword evidence="2" id="KW-1185">Reference proteome</keyword>
<reference evidence="1 2" key="1">
    <citation type="journal article" date="2004" name="Appl. Environ. Microbiol.">
        <title>Mineralization of individual congeners of linear alkylbenzenesulfonate by defined pairs of heterotrophic bacteria.</title>
        <authorList>
            <person name="Schleheck D."/>
            <person name="Knepper T.P."/>
            <person name="Fischer K."/>
            <person name="Cook A.M."/>
        </authorList>
    </citation>
    <scope>NUCLEOTIDE SEQUENCE [LARGE SCALE GENOMIC DNA]</scope>
    <source>
        <strain evidence="2">DSM 14801 / SPH-1</strain>
    </source>
</reference>
<evidence type="ECO:0000313" key="1">
    <source>
        <dbReference type="EMBL" id="ABX38141.1"/>
    </source>
</evidence>
<dbReference type="STRING" id="398578.Daci_5512"/>
<protein>
    <submittedName>
        <fullName evidence="1">Uncharacterized protein</fullName>
    </submittedName>
</protein>
<organism evidence="1 2">
    <name type="scientific">Delftia acidovorans (strain DSM 14801 / SPH-1)</name>
    <dbReference type="NCBI Taxonomy" id="398578"/>
    <lineage>
        <taxon>Bacteria</taxon>
        <taxon>Pseudomonadati</taxon>
        <taxon>Pseudomonadota</taxon>
        <taxon>Betaproteobacteria</taxon>
        <taxon>Burkholderiales</taxon>
        <taxon>Comamonadaceae</taxon>
        <taxon>Delftia</taxon>
    </lineage>
</organism>
<proteinExistence type="predicted"/>